<proteinExistence type="predicted"/>
<protein>
    <submittedName>
        <fullName evidence="1">Uncharacterized protein</fullName>
    </submittedName>
</protein>
<reference evidence="1" key="1">
    <citation type="submission" date="2021-03" db="EMBL/GenBank/DDBJ databases">
        <title>Draft genome sequence of rust myrtle Austropuccinia psidii MF-1, a brazilian biotype.</title>
        <authorList>
            <person name="Quecine M.C."/>
            <person name="Pachon D.M.R."/>
            <person name="Bonatelli M.L."/>
            <person name="Correr F.H."/>
            <person name="Franceschini L.M."/>
            <person name="Leite T.F."/>
            <person name="Margarido G.R.A."/>
            <person name="Almeida C.A."/>
            <person name="Ferrarezi J.A."/>
            <person name="Labate C.A."/>
        </authorList>
    </citation>
    <scope>NUCLEOTIDE SEQUENCE</scope>
    <source>
        <strain evidence="1">MF-1</strain>
    </source>
</reference>
<dbReference type="Proteomes" id="UP000765509">
    <property type="component" value="Unassembled WGS sequence"/>
</dbReference>
<evidence type="ECO:0000313" key="1">
    <source>
        <dbReference type="EMBL" id="MBW0468829.1"/>
    </source>
</evidence>
<accession>A0A9Q3BP25</accession>
<comment type="caution">
    <text evidence="1">The sequence shown here is derived from an EMBL/GenBank/DDBJ whole genome shotgun (WGS) entry which is preliminary data.</text>
</comment>
<evidence type="ECO:0000313" key="2">
    <source>
        <dbReference type="Proteomes" id="UP000765509"/>
    </source>
</evidence>
<gene>
    <name evidence="1" type="ORF">O181_008544</name>
</gene>
<organism evidence="1 2">
    <name type="scientific">Austropuccinia psidii MF-1</name>
    <dbReference type="NCBI Taxonomy" id="1389203"/>
    <lineage>
        <taxon>Eukaryota</taxon>
        <taxon>Fungi</taxon>
        <taxon>Dikarya</taxon>
        <taxon>Basidiomycota</taxon>
        <taxon>Pucciniomycotina</taxon>
        <taxon>Pucciniomycetes</taxon>
        <taxon>Pucciniales</taxon>
        <taxon>Sphaerophragmiaceae</taxon>
        <taxon>Austropuccinia</taxon>
    </lineage>
</organism>
<name>A0A9Q3BP25_9BASI</name>
<keyword evidence="2" id="KW-1185">Reference proteome</keyword>
<dbReference type="AlphaFoldDB" id="A0A9Q3BP25"/>
<sequence>MDKITEENFNMLKLSTPFSDIIIPDKPKEEIKNPLMTNLSHKDNEKVSMKETPQLKKWSTLTGEGQYDHMSFIKAIDMLKKDYDITDEFNQCQIGKNTWSWWKNEIITNWENDACKYKIENSFQNSFFDSDEDKPLTCFTKQVERLHALYPEVSHKMVGENWKMP</sequence>
<dbReference type="EMBL" id="AVOT02001990">
    <property type="protein sequence ID" value="MBW0468829.1"/>
    <property type="molecule type" value="Genomic_DNA"/>
</dbReference>